<keyword evidence="2 5" id="KW-0808">Transferase</keyword>
<dbReference type="CDD" id="cd18081">
    <property type="entry name" value="RlmH-like"/>
    <property type="match status" value="1"/>
</dbReference>
<comment type="function">
    <text evidence="5">Specifically methylates the pseudouridine at position 1915 (m3Psi1915) in 23S rRNA.</text>
</comment>
<dbReference type="PANTHER" id="PTHR33603">
    <property type="entry name" value="METHYLTRANSFERASE"/>
    <property type="match status" value="1"/>
</dbReference>
<organism evidence="6 7">
    <name type="scientific">Aequoribacter fuscus</name>
    <dbReference type="NCBI Taxonomy" id="2518989"/>
    <lineage>
        <taxon>Bacteria</taxon>
        <taxon>Pseudomonadati</taxon>
        <taxon>Pseudomonadota</taxon>
        <taxon>Gammaproteobacteria</taxon>
        <taxon>Cellvibrionales</taxon>
        <taxon>Halieaceae</taxon>
        <taxon>Aequoribacter</taxon>
    </lineage>
</organism>
<comment type="subcellular location">
    <subcellularLocation>
        <location evidence="5">Cytoplasm</location>
    </subcellularLocation>
</comment>
<dbReference type="InterPro" id="IPR029028">
    <property type="entry name" value="Alpha/beta_knot_MTases"/>
</dbReference>
<evidence type="ECO:0000256" key="1">
    <source>
        <dbReference type="ARBA" id="ARBA00022603"/>
    </source>
</evidence>
<dbReference type="GO" id="GO:0005737">
    <property type="term" value="C:cytoplasm"/>
    <property type="evidence" value="ECO:0007669"/>
    <property type="project" value="UniProtKB-SubCell"/>
</dbReference>
<keyword evidence="5" id="KW-0963">Cytoplasm</keyword>
<evidence type="ECO:0000256" key="4">
    <source>
        <dbReference type="ARBA" id="ARBA00038303"/>
    </source>
</evidence>
<dbReference type="Gene3D" id="3.40.1280.10">
    <property type="match status" value="1"/>
</dbReference>
<dbReference type="SUPFAM" id="SSF75217">
    <property type="entry name" value="alpha/beta knot"/>
    <property type="match status" value="1"/>
</dbReference>
<dbReference type="eggNOG" id="COG1576">
    <property type="taxonomic scope" value="Bacteria"/>
</dbReference>
<comment type="subunit">
    <text evidence="5">Homodimer.</text>
</comment>
<evidence type="ECO:0000256" key="3">
    <source>
        <dbReference type="ARBA" id="ARBA00022691"/>
    </source>
</evidence>
<keyword evidence="3 5" id="KW-0949">S-adenosyl-L-methionine</keyword>
<feature type="binding site" evidence="5">
    <location>
        <begin position="112"/>
        <end position="117"/>
    </location>
    <ligand>
        <name>S-adenosyl-L-methionine</name>
        <dbReference type="ChEBI" id="CHEBI:59789"/>
    </ligand>
</feature>
<gene>
    <name evidence="5" type="primary">rlmH</name>
    <name evidence="6" type="ORF">IMCC3088_1558</name>
</gene>
<comment type="catalytic activity">
    <reaction evidence="5">
        <text>pseudouridine(1915) in 23S rRNA + S-adenosyl-L-methionine = N(3)-methylpseudouridine(1915) in 23S rRNA + S-adenosyl-L-homocysteine + H(+)</text>
        <dbReference type="Rhea" id="RHEA:42752"/>
        <dbReference type="Rhea" id="RHEA-COMP:10221"/>
        <dbReference type="Rhea" id="RHEA-COMP:10222"/>
        <dbReference type="ChEBI" id="CHEBI:15378"/>
        <dbReference type="ChEBI" id="CHEBI:57856"/>
        <dbReference type="ChEBI" id="CHEBI:59789"/>
        <dbReference type="ChEBI" id="CHEBI:65314"/>
        <dbReference type="ChEBI" id="CHEBI:74486"/>
        <dbReference type="EC" id="2.1.1.177"/>
    </reaction>
</comment>
<dbReference type="Pfam" id="PF02590">
    <property type="entry name" value="SPOUT_MTase"/>
    <property type="match status" value="1"/>
</dbReference>
<dbReference type="AlphaFoldDB" id="F3KYG3"/>
<feature type="binding site" evidence="5">
    <location>
        <position position="93"/>
    </location>
    <ligand>
        <name>S-adenosyl-L-methionine</name>
        <dbReference type="ChEBI" id="CHEBI:59789"/>
    </ligand>
</feature>
<feature type="binding site" evidence="5">
    <location>
        <position position="62"/>
    </location>
    <ligand>
        <name>S-adenosyl-L-methionine</name>
        <dbReference type="ChEBI" id="CHEBI:59789"/>
    </ligand>
</feature>
<comment type="similarity">
    <text evidence="4 5">Belongs to the RNA methyltransferase RlmH family.</text>
</comment>
<proteinExistence type="inferred from homology"/>
<evidence type="ECO:0000256" key="2">
    <source>
        <dbReference type="ARBA" id="ARBA00022679"/>
    </source>
</evidence>
<dbReference type="Proteomes" id="UP000005615">
    <property type="component" value="Unassembled WGS sequence"/>
</dbReference>
<dbReference type="InterPro" id="IPR029026">
    <property type="entry name" value="tRNA_m1G_MTases_N"/>
</dbReference>
<comment type="caution">
    <text evidence="6">The sequence shown here is derived from an EMBL/GenBank/DDBJ whole genome shotgun (WGS) entry which is preliminary data.</text>
</comment>
<accession>F3KYG3</accession>
<keyword evidence="7" id="KW-1185">Reference proteome</keyword>
<dbReference type="InterPro" id="IPR003742">
    <property type="entry name" value="RlmH-like"/>
</dbReference>
<protein>
    <recommendedName>
        <fullName evidence="5">Ribosomal RNA large subunit methyltransferase H</fullName>
        <ecNumber evidence="5">2.1.1.177</ecNumber>
    </recommendedName>
    <alternativeName>
        <fullName evidence="5">23S rRNA (pseudouridine1915-N3)-methyltransferase</fullName>
    </alternativeName>
    <alternativeName>
        <fullName evidence="5">23S rRNA m3Psi1915 methyltransferase</fullName>
    </alternativeName>
    <alternativeName>
        <fullName evidence="5">rRNA (pseudouridine-N3-)-methyltransferase RlmH</fullName>
    </alternativeName>
</protein>
<dbReference type="PANTHER" id="PTHR33603:SF1">
    <property type="entry name" value="RIBOSOMAL RNA LARGE SUBUNIT METHYLTRANSFERASE H"/>
    <property type="match status" value="1"/>
</dbReference>
<dbReference type="EMBL" id="AEIG01000003">
    <property type="protein sequence ID" value="EGG30898.1"/>
    <property type="molecule type" value="Genomic_DNA"/>
</dbReference>
<dbReference type="EC" id="2.1.1.177" evidence="5"/>
<reference evidence="6 7" key="1">
    <citation type="journal article" date="2011" name="J. Bacteriol.">
        <title>Genome sequence of strain IMCC3088, a proteorhodopsin-containing marine bacterium belonging to the OM60/NOR5 clade.</title>
        <authorList>
            <person name="Jang Y."/>
            <person name="Oh H.M."/>
            <person name="Kang I."/>
            <person name="Lee K."/>
            <person name="Yang S.J."/>
            <person name="Cho J.C."/>
        </authorList>
    </citation>
    <scope>NUCLEOTIDE SEQUENCE [LARGE SCALE GENOMIC DNA]</scope>
    <source>
        <strain evidence="6 7">IMCC3088</strain>
    </source>
</reference>
<dbReference type="GO" id="GO:0070038">
    <property type="term" value="F:rRNA (pseudouridine-N3-)-methyltransferase activity"/>
    <property type="evidence" value="ECO:0007669"/>
    <property type="project" value="UniProtKB-UniRule"/>
</dbReference>
<dbReference type="NCBIfam" id="NF000986">
    <property type="entry name" value="PRK00103.1-4"/>
    <property type="match status" value="1"/>
</dbReference>
<keyword evidence="1 5" id="KW-0489">Methyltransferase</keyword>
<evidence type="ECO:0000256" key="5">
    <source>
        <dbReference type="HAMAP-Rule" id="MF_00658"/>
    </source>
</evidence>
<dbReference type="PIRSF" id="PIRSF004505">
    <property type="entry name" value="MT_bac"/>
    <property type="match status" value="1"/>
</dbReference>
<name>F3KYG3_9GAMM</name>
<evidence type="ECO:0000313" key="6">
    <source>
        <dbReference type="EMBL" id="EGG30898.1"/>
    </source>
</evidence>
<dbReference type="STRING" id="2518989.IMCC3088_1558"/>
<evidence type="ECO:0000313" key="7">
    <source>
        <dbReference type="Proteomes" id="UP000005615"/>
    </source>
</evidence>
<sequence length="145" mass="16416">MPSWVEAGVADYDKRLPRDVKIDWVSLPLATRRKDRKAEHYLATEAQSILKQIREDDFVVALDVRGKSCSSEELAEYWQAWQAHRGDLVILIGGPDGLDQSCLARANQRLSLSALTLPHALVRVVLAEQLYRAWSLSIGHPYHRA</sequence>
<keyword evidence="5" id="KW-0698">rRNA processing</keyword>
<dbReference type="HAMAP" id="MF_00658">
    <property type="entry name" value="23SrRNA_methyltr_H"/>
    <property type="match status" value="1"/>
</dbReference>